<evidence type="ECO:0000256" key="1">
    <source>
        <dbReference type="ARBA" id="ARBA00005417"/>
    </source>
</evidence>
<comment type="caution">
    <text evidence="6">The sequence shown here is derived from an EMBL/GenBank/DDBJ whole genome shotgun (WGS) entry which is preliminary data.</text>
</comment>
<dbReference type="Gene3D" id="3.40.50.300">
    <property type="entry name" value="P-loop containing nucleotide triphosphate hydrolases"/>
    <property type="match status" value="1"/>
</dbReference>
<dbReference type="Pfam" id="PF00005">
    <property type="entry name" value="ABC_tran"/>
    <property type="match status" value="1"/>
</dbReference>
<dbReference type="InterPro" id="IPR027417">
    <property type="entry name" value="P-loop_NTPase"/>
</dbReference>
<proteinExistence type="inferred from homology"/>
<reference evidence="6 7" key="1">
    <citation type="submission" date="2021-11" db="EMBL/GenBank/DDBJ databases">
        <title>Aliifidinibius sp. nov., a new bacterium isolated from saline soil.</title>
        <authorList>
            <person name="Galisteo C."/>
            <person name="De La Haba R."/>
            <person name="Sanchez-Porro C."/>
            <person name="Ventosa A."/>
        </authorList>
    </citation>
    <scope>NUCLEOTIDE SEQUENCE [LARGE SCALE GENOMIC DNA]</scope>
    <source>
        <strain evidence="6 7">KACC 190600</strain>
    </source>
</reference>
<evidence type="ECO:0000256" key="4">
    <source>
        <dbReference type="ARBA" id="ARBA00022840"/>
    </source>
</evidence>
<dbReference type="InterPro" id="IPR017911">
    <property type="entry name" value="MacB-like_ATP-bd"/>
</dbReference>
<dbReference type="SMART" id="SM00382">
    <property type="entry name" value="AAA"/>
    <property type="match status" value="1"/>
</dbReference>
<evidence type="ECO:0000313" key="6">
    <source>
        <dbReference type="EMBL" id="MCW9712181.1"/>
    </source>
</evidence>
<dbReference type="InterPro" id="IPR003439">
    <property type="entry name" value="ABC_transporter-like_ATP-bd"/>
</dbReference>
<keyword evidence="2" id="KW-0813">Transport</keyword>
<name>A0ABT3PWF2_9BACT</name>
<evidence type="ECO:0000256" key="2">
    <source>
        <dbReference type="ARBA" id="ARBA00022448"/>
    </source>
</evidence>
<dbReference type="PANTHER" id="PTHR42798:SF7">
    <property type="entry name" value="ALPHA-D-RIBOSE 1-METHYLPHOSPHONATE 5-TRIPHOSPHATE SYNTHASE SUBUNIT PHNL"/>
    <property type="match status" value="1"/>
</dbReference>
<protein>
    <submittedName>
        <fullName evidence="6">ABC transporter ATP-binding protein</fullName>
    </submittedName>
</protein>
<dbReference type="InterPro" id="IPR003593">
    <property type="entry name" value="AAA+_ATPase"/>
</dbReference>
<dbReference type="SUPFAM" id="SSF52540">
    <property type="entry name" value="P-loop containing nucleoside triphosphate hydrolases"/>
    <property type="match status" value="1"/>
</dbReference>
<dbReference type="PROSITE" id="PS50893">
    <property type="entry name" value="ABC_TRANSPORTER_2"/>
    <property type="match status" value="1"/>
</dbReference>
<accession>A0ABT3PWF2</accession>
<evidence type="ECO:0000259" key="5">
    <source>
        <dbReference type="PROSITE" id="PS50893"/>
    </source>
</evidence>
<dbReference type="InterPro" id="IPR017871">
    <property type="entry name" value="ABC_transporter-like_CS"/>
</dbReference>
<gene>
    <name evidence="6" type="ORF">LQ318_04605</name>
</gene>
<evidence type="ECO:0000256" key="3">
    <source>
        <dbReference type="ARBA" id="ARBA00022741"/>
    </source>
</evidence>
<dbReference type="PANTHER" id="PTHR42798">
    <property type="entry name" value="LIPOPROTEIN-RELEASING SYSTEM ATP-BINDING PROTEIN LOLD"/>
    <property type="match status" value="1"/>
</dbReference>
<dbReference type="CDD" id="cd03255">
    <property type="entry name" value="ABC_MJ0796_LolCDE_FtsE"/>
    <property type="match status" value="1"/>
</dbReference>
<sequence>MPILEARDITKTYNGRDGNPLTVLDNTSIAIEKGSIVTIVGASGCGKSTLLHILGGLDRPDSGTVLWQEESIYDMGKEILAKFRNKNLGFVFQFHHLLPEFTAVENIMMPALIGNATEQQAKEKALLLLRDFGIADRAEHRPTQLSGGEQQRVAMARALINDPDLILADEPTGNLDERNTEILLDLLYDIRRKKDVSILLITHEKNIAERSDLVYELSHGKLAEL</sequence>
<comment type="similarity">
    <text evidence="1">Belongs to the ABC transporter superfamily.</text>
</comment>
<evidence type="ECO:0000313" key="7">
    <source>
        <dbReference type="Proteomes" id="UP001207337"/>
    </source>
</evidence>
<dbReference type="Proteomes" id="UP001207337">
    <property type="component" value="Unassembled WGS sequence"/>
</dbReference>
<dbReference type="EMBL" id="JAJNDC010000001">
    <property type="protein sequence ID" value="MCW9712181.1"/>
    <property type="molecule type" value="Genomic_DNA"/>
</dbReference>
<keyword evidence="3" id="KW-0547">Nucleotide-binding</keyword>
<keyword evidence="4 6" id="KW-0067">ATP-binding</keyword>
<organism evidence="6 7">
    <name type="scientific">Fodinibius salicampi</name>
    <dbReference type="NCBI Taxonomy" id="1920655"/>
    <lineage>
        <taxon>Bacteria</taxon>
        <taxon>Pseudomonadati</taxon>
        <taxon>Balneolota</taxon>
        <taxon>Balneolia</taxon>
        <taxon>Balneolales</taxon>
        <taxon>Balneolaceae</taxon>
        <taxon>Fodinibius</taxon>
    </lineage>
</organism>
<dbReference type="RefSeq" id="WP_265787935.1">
    <property type="nucleotide sequence ID" value="NZ_BAABRS010000001.1"/>
</dbReference>
<dbReference type="PROSITE" id="PS00211">
    <property type="entry name" value="ABC_TRANSPORTER_1"/>
    <property type="match status" value="1"/>
</dbReference>
<keyword evidence="7" id="KW-1185">Reference proteome</keyword>
<feature type="domain" description="ABC transporter" evidence="5">
    <location>
        <begin position="4"/>
        <end position="225"/>
    </location>
</feature>
<dbReference type="GO" id="GO:0005524">
    <property type="term" value="F:ATP binding"/>
    <property type="evidence" value="ECO:0007669"/>
    <property type="project" value="UniProtKB-KW"/>
</dbReference>